<feature type="region of interest" description="Disordered" evidence="1">
    <location>
        <begin position="1"/>
        <end position="185"/>
    </location>
</feature>
<protein>
    <submittedName>
        <fullName evidence="2">Uncharacterized protein</fullName>
    </submittedName>
</protein>
<evidence type="ECO:0000313" key="2">
    <source>
        <dbReference type="EMBL" id="AOS47837.1"/>
    </source>
</evidence>
<evidence type="ECO:0000256" key="1">
    <source>
        <dbReference type="SAM" id="MobiDB-lite"/>
    </source>
</evidence>
<dbReference type="EMBL" id="CP017298">
    <property type="protein sequence ID" value="AOS47837.1"/>
    <property type="molecule type" value="Genomic_DNA"/>
</dbReference>
<reference evidence="2 3" key="1">
    <citation type="submission" date="2016-09" db="EMBL/GenBank/DDBJ databases">
        <title>Complete genome sequence of Actinomyces hongkongensis HKU8.</title>
        <authorList>
            <person name="Gao Y.-X."/>
            <person name="Zhou Y.-Y."/>
            <person name="Xie Y."/>
            <person name="Wang M."/>
            <person name="Wang S.-J."/>
            <person name="Shen S.-G."/>
        </authorList>
    </citation>
    <scope>NUCLEOTIDE SEQUENCE [LARGE SCALE GENOMIC DNA]</scope>
    <source>
        <strain evidence="2 3">HKU8</strain>
    </source>
</reference>
<dbReference type="KEGG" id="phon:BH719_08305"/>
<sequence length="270" mass="28094">MPEPPAPEDEAPAAPPAPPSIPPRLPGSITRPSLASKGVGEPPAPGAEAASGEGDRRPQQGQPPQQGGQQNPRKGGAKPRRSKPQRGFTGTPITRPDGGKGAPARPAWHPVSSVPANSPSGRTPVRTKARPPKAQAAAAQQGKPSWSSLFGDVSAEENHPGQETSTQLAPVPREVGREGGMSLPDWQFSLAGSEQVRVVDDRSQGPGPERGQMAGEADQRRAILEPNLPKGTPMGPIPADEATHTGILRRVVVRPTMTGAIPIVKPGRRP</sequence>
<dbReference type="AlphaFoldDB" id="A0A1D8B3X0"/>
<keyword evidence="3" id="KW-1185">Reference proteome</keyword>
<gene>
    <name evidence="2" type="ORF">BH719_08305</name>
</gene>
<accession>A0A1D8B3X0</accession>
<feature type="compositionally biased region" description="Acidic residues" evidence="1">
    <location>
        <begin position="1"/>
        <end position="11"/>
    </location>
</feature>
<feature type="compositionally biased region" description="Pro residues" evidence="1">
    <location>
        <begin position="13"/>
        <end position="25"/>
    </location>
</feature>
<dbReference type="STRING" id="178339.BH719_08305"/>
<feature type="compositionally biased region" description="Basic residues" evidence="1">
    <location>
        <begin position="75"/>
        <end position="84"/>
    </location>
</feature>
<evidence type="ECO:0000313" key="3">
    <source>
        <dbReference type="Proteomes" id="UP000095214"/>
    </source>
</evidence>
<proteinExistence type="predicted"/>
<feature type="compositionally biased region" description="Low complexity" evidence="1">
    <location>
        <begin position="132"/>
        <end position="144"/>
    </location>
</feature>
<feature type="region of interest" description="Disordered" evidence="1">
    <location>
        <begin position="197"/>
        <end position="219"/>
    </location>
</feature>
<name>A0A1D8B3X0_9ACTO</name>
<organism evidence="2 3">
    <name type="scientific">Pauljensenia hongkongensis</name>
    <dbReference type="NCBI Taxonomy" id="178339"/>
    <lineage>
        <taxon>Bacteria</taxon>
        <taxon>Bacillati</taxon>
        <taxon>Actinomycetota</taxon>
        <taxon>Actinomycetes</taxon>
        <taxon>Actinomycetales</taxon>
        <taxon>Actinomycetaceae</taxon>
        <taxon>Pauljensenia</taxon>
    </lineage>
</organism>
<dbReference type="Proteomes" id="UP000095214">
    <property type="component" value="Chromosome"/>
</dbReference>
<feature type="compositionally biased region" description="Low complexity" evidence="1">
    <location>
        <begin position="59"/>
        <end position="74"/>
    </location>
</feature>